<keyword evidence="2" id="KW-0472">Membrane</keyword>
<feature type="compositionally biased region" description="Polar residues" evidence="1">
    <location>
        <begin position="91"/>
        <end position="107"/>
    </location>
</feature>
<evidence type="ECO:0000256" key="2">
    <source>
        <dbReference type="SAM" id="Phobius"/>
    </source>
</evidence>
<evidence type="ECO:0000256" key="1">
    <source>
        <dbReference type="SAM" id="MobiDB-lite"/>
    </source>
</evidence>
<feature type="region of interest" description="Disordered" evidence="1">
    <location>
        <begin position="73"/>
        <end position="107"/>
    </location>
</feature>
<keyword evidence="2" id="KW-1133">Transmembrane helix</keyword>
<reference evidence="3 4" key="1">
    <citation type="submission" date="2019-09" db="EMBL/GenBank/DDBJ databases">
        <title>Genome Sequences of Streptomyces kaniharaensis ATCC 21070.</title>
        <authorList>
            <person name="Zhu W."/>
            <person name="De Crecy-Lagard V."/>
            <person name="Richards N.G."/>
        </authorList>
    </citation>
    <scope>NUCLEOTIDE SEQUENCE [LARGE SCALE GENOMIC DNA]</scope>
    <source>
        <strain evidence="3 4">SF-557</strain>
    </source>
</reference>
<gene>
    <name evidence="3" type="ORF">F7Q99_13580</name>
</gene>
<protein>
    <submittedName>
        <fullName evidence="3">Uncharacterized protein</fullName>
    </submittedName>
</protein>
<comment type="caution">
    <text evidence="3">The sequence shown here is derived from an EMBL/GenBank/DDBJ whole genome shotgun (WGS) entry which is preliminary data.</text>
</comment>
<evidence type="ECO:0000313" key="3">
    <source>
        <dbReference type="EMBL" id="MQS13285.1"/>
    </source>
</evidence>
<feature type="transmembrane region" description="Helical" evidence="2">
    <location>
        <begin position="52"/>
        <end position="72"/>
    </location>
</feature>
<keyword evidence="2" id="KW-0812">Transmembrane</keyword>
<organism evidence="3 4">
    <name type="scientific">Streptomyces kaniharaensis</name>
    <dbReference type="NCBI Taxonomy" id="212423"/>
    <lineage>
        <taxon>Bacteria</taxon>
        <taxon>Bacillati</taxon>
        <taxon>Actinomycetota</taxon>
        <taxon>Actinomycetes</taxon>
        <taxon>Kitasatosporales</taxon>
        <taxon>Streptomycetaceae</taxon>
        <taxon>Streptomyces</taxon>
    </lineage>
</organism>
<accession>A0A6N7KR89</accession>
<sequence length="273" mass="28456">MSTPDDDLVDGELAAVVEYLRRRVAAEGTPVLPAAEDRMPQVRRRIRRARRIRVAALATPVLALAVAAATLLPGSPRNTGPAADVPAATTGPVSSPQPSPSADTTTRPLELHGWTISHLGKMPVAAVPVTWHVLRRPEPGHEGEYQGAYVTSVASGGEGAGPCHGPLSGNDTADCMPAVSLPKGGVLVFWAGVYREIIVPTGPQPVTPSSQCRAIGGTQAIEEYIPLPPVRGNFVRAYACLASPDQSLVNETTAVLSSTHLLDVPVSPTASGR</sequence>
<dbReference type="Proteomes" id="UP000450000">
    <property type="component" value="Unassembled WGS sequence"/>
</dbReference>
<name>A0A6N7KR89_9ACTN</name>
<proteinExistence type="predicted"/>
<dbReference type="EMBL" id="WBOF01000001">
    <property type="protein sequence ID" value="MQS13285.1"/>
    <property type="molecule type" value="Genomic_DNA"/>
</dbReference>
<dbReference type="RefSeq" id="WP_153461498.1">
    <property type="nucleotide sequence ID" value="NZ_WBOF01000001.1"/>
</dbReference>
<dbReference type="AlphaFoldDB" id="A0A6N7KR89"/>
<evidence type="ECO:0000313" key="4">
    <source>
        <dbReference type="Proteomes" id="UP000450000"/>
    </source>
</evidence>
<keyword evidence="4" id="KW-1185">Reference proteome</keyword>